<feature type="compositionally biased region" description="Polar residues" evidence="1">
    <location>
        <begin position="290"/>
        <end position="308"/>
    </location>
</feature>
<feature type="transmembrane region" description="Helical" evidence="2">
    <location>
        <begin position="6"/>
        <end position="27"/>
    </location>
</feature>
<organism evidence="4 5">
    <name type="scientific">Liquorilactobacillus aquaticus DSM 21051</name>
    <dbReference type="NCBI Taxonomy" id="1423725"/>
    <lineage>
        <taxon>Bacteria</taxon>
        <taxon>Bacillati</taxon>
        <taxon>Bacillota</taxon>
        <taxon>Bacilli</taxon>
        <taxon>Lactobacillales</taxon>
        <taxon>Lactobacillaceae</taxon>
        <taxon>Liquorilactobacillus</taxon>
    </lineage>
</organism>
<dbReference type="STRING" id="1423725.FC19_GL001956"/>
<evidence type="ECO:0000313" key="5">
    <source>
        <dbReference type="Proteomes" id="UP000051015"/>
    </source>
</evidence>
<dbReference type="Pfam" id="PF13349">
    <property type="entry name" value="DUF4097"/>
    <property type="match status" value="1"/>
</dbReference>
<keyword evidence="2" id="KW-0812">Transmembrane</keyword>
<dbReference type="OrthoDB" id="2284522at2"/>
<protein>
    <recommendedName>
        <fullName evidence="3">DUF4097 domain-containing protein</fullName>
    </recommendedName>
</protein>
<evidence type="ECO:0000256" key="2">
    <source>
        <dbReference type="SAM" id="Phobius"/>
    </source>
</evidence>
<sequence>MKKFFTWGWIVLILGILLLGVGVVMHGNKAVTFDNWKPSTVHNTKLKKEYSKIGKFNSIDVTTTEADLTIVKGDSYAVEYDGKTKHKPSVEVENQRLIIKQKESTFNEFHLSFYYNEHSEDTEKITITVPQKVSLNDIKVKTDSGNVTVNDQGTASLGISSVDGDLTLNNVTASKANVALQGGDLIADNVGFNAGKISQTDGDLTMKASKLNQVEVQNRGGDVSYTDVDLINGGLKMQDGDFSANQISINGGYDVDNSSGDNTVVNAQAGGYHLTTSDGSNRLYGRSSDSDVVQNSKSSNILRLTTSDGDNEVK</sequence>
<dbReference type="RefSeq" id="WP_057876607.1">
    <property type="nucleotide sequence ID" value="NZ_AYZD01000027.1"/>
</dbReference>
<reference evidence="4 5" key="1">
    <citation type="journal article" date="2015" name="Genome Announc.">
        <title>Expanding the biotechnology potential of lactobacilli through comparative genomics of 213 strains and associated genera.</title>
        <authorList>
            <person name="Sun Z."/>
            <person name="Harris H.M."/>
            <person name="McCann A."/>
            <person name="Guo C."/>
            <person name="Argimon S."/>
            <person name="Zhang W."/>
            <person name="Yang X."/>
            <person name="Jeffery I.B."/>
            <person name="Cooney J.C."/>
            <person name="Kagawa T.F."/>
            <person name="Liu W."/>
            <person name="Song Y."/>
            <person name="Salvetti E."/>
            <person name="Wrobel A."/>
            <person name="Rasinkangas P."/>
            <person name="Parkhill J."/>
            <person name="Rea M.C."/>
            <person name="O'Sullivan O."/>
            <person name="Ritari J."/>
            <person name="Douillard F.P."/>
            <person name="Paul Ross R."/>
            <person name="Yang R."/>
            <person name="Briner A.E."/>
            <person name="Felis G.E."/>
            <person name="de Vos W.M."/>
            <person name="Barrangou R."/>
            <person name="Klaenhammer T.R."/>
            <person name="Caufield P.W."/>
            <person name="Cui Y."/>
            <person name="Zhang H."/>
            <person name="O'Toole P.W."/>
        </authorList>
    </citation>
    <scope>NUCLEOTIDE SEQUENCE [LARGE SCALE GENOMIC DNA]</scope>
    <source>
        <strain evidence="4 5">DSM 21051</strain>
    </source>
</reference>
<evidence type="ECO:0000256" key="1">
    <source>
        <dbReference type="SAM" id="MobiDB-lite"/>
    </source>
</evidence>
<accession>A0A0R2CVV0</accession>
<dbReference type="AlphaFoldDB" id="A0A0R2CVV0"/>
<dbReference type="EMBL" id="AYZD01000027">
    <property type="protein sequence ID" value="KRM95346.1"/>
    <property type="molecule type" value="Genomic_DNA"/>
</dbReference>
<dbReference type="InterPro" id="IPR025164">
    <property type="entry name" value="Toastrack_DUF4097"/>
</dbReference>
<dbReference type="Proteomes" id="UP000051015">
    <property type="component" value="Unassembled WGS sequence"/>
</dbReference>
<keyword evidence="2" id="KW-0472">Membrane</keyword>
<dbReference type="PATRIC" id="fig|1423725.3.peg.2008"/>
<name>A0A0R2CVV0_9LACO</name>
<keyword evidence="5" id="KW-1185">Reference proteome</keyword>
<feature type="domain" description="DUF4097" evidence="3">
    <location>
        <begin position="57"/>
        <end position="313"/>
    </location>
</feature>
<comment type="caution">
    <text evidence="4">The sequence shown here is derived from an EMBL/GenBank/DDBJ whole genome shotgun (WGS) entry which is preliminary data.</text>
</comment>
<feature type="region of interest" description="Disordered" evidence="1">
    <location>
        <begin position="278"/>
        <end position="314"/>
    </location>
</feature>
<evidence type="ECO:0000259" key="3">
    <source>
        <dbReference type="Pfam" id="PF13349"/>
    </source>
</evidence>
<gene>
    <name evidence="4" type="ORF">FC19_GL001956</name>
</gene>
<evidence type="ECO:0000313" key="4">
    <source>
        <dbReference type="EMBL" id="KRM95346.1"/>
    </source>
</evidence>
<proteinExistence type="predicted"/>
<keyword evidence="2" id="KW-1133">Transmembrane helix</keyword>